<comment type="caution">
    <text evidence="1">The sequence shown here is derived from an EMBL/GenBank/DDBJ whole genome shotgun (WGS) entry which is preliminary data.</text>
</comment>
<evidence type="ECO:0000313" key="1">
    <source>
        <dbReference type="EMBL" id="PNX73564.1"/>
    </source>
</evidence>
<dbReference type="Proteomes" id="UP000236291">
    <property type="component" value="Unassembled WGS sequence"/>
</dbReference>
<dbReference type="InterPro" id="IPR011042">
    <property type="entry name" value="6-blade_b-propeller_TolB-like"/>
</dbReference>
<dbReference type="AlphaFoldDB" id="A0A2K3L4V3"/>
<dbReference type="PANTHER" id="PTHR10426">
    <property type="entry name" value="STRICTOSIDINE SYNTHASE-RELATED"/>
    <property type="match status" value="1"/>
</dbReference>
<dbReference type="GO" id="GO:0012505">
    <property type="term" value="C:endomembrane system"/>
    <property type="evidence" value="ECO:0007669"/>
    <property type="project" value="TreeGrafter"/>
</dbReference>
<name>A0A2K3L4V3_TRIPR</name>
<dbReference type="Gene3D" id="2.120.10.30">
    <property type="entry name" value="TolB, C-terminal domain"/>
    <property type="match status" value="1"/>
</dbReference>
<evidence type="ECO:0000313" key="2">
    <source>
        <dbReference type="Proteomes" id="UP000236291"/>
    </source>
</evidence>
<reference evidence="1 2" key="1">
    <citation type="journal article" date="2014" name="Am. J. Bot.">
        <title>Genome assembly and annotation for red clover (Trifolium pratense; Fabaceae).</title>
        <authorList>
            <person name="Istvanek J."/>
            <person name="Jaros M."/>
            <person name="Krenek A."/>
            <person name="Repkova J."/>
        </authorList>
    </citation>
    <scope>NUCLEOTIDE SEQUENCE [LARGE SCALE GENOMIC DNA]</scope>
    <source>
        <strain evidence="2">cv. Tatra</strain>
        <tissue evidence="1">Young leaves</tissue>
    </source>
</reference>
<accession>A0A2K3L4V3</accession>
<protein>
    <submittedName>
        <fullName evidence="1">Strictosidine synthase 1-like protein</fullName>
    </submittedName>
</protein>
<organism evidence="1 2">
    <name type="scientific">Trifolium pratense</name>
    <name type="common">Red clover</name>
    <dbReference type="NCBI Taxonomy" id="57577"/>
    <lineage>
        <taxon>Eukaryota</taxon>
        <taxon>Viridiplantae</taxon>
        <taxon>Streptophyta</taxon>
        <taxon>Embryophyta</taxon>
        <taxon>Tracheophyta</taxon>
        <taxon>Spermatophyta</taxon>
        <taxon>Magnoliopsida</taxon>
        <taxon>eudicotyledons</taxon>
        <taxon>Gunneridae</taxon>
        <taxon>Pentapetalae</taxon>
        <taxon>rosids</taxon>
        <taxon>fabids</taxon>
        <taxon>Fabales</taxon>
        <taxon>Fabaceae</taxon>
        <taxon>Papilionoideae</taxon>
        <taxon>50 kb inversion clade</taxon>
        <taxon>NPAAA clade</taxon>
        <taxon>Hologalegina</taxon>
        <taxon>IRL clade</taxon>
        <taxon>Trifolieae</taxon>
        <taxon>Trifolium</taxon>
    </lineage>
</organism>
<dbReference type="STRING" id="57577.A0A2K3L4V3"/>
<proteinExistence type="predicted"/>
<reference evidence="1 2" key="2">
    <citation type="journal article" date="2017" name="Front. Plant Sci.">
        <title>Gene Classification and Mining of Molecular Markers Useful in Red Clover (Trifolium pratense) Breeding.</title>
        <authorList>
            <person name="Istvanek J."/>
            <person name="Dluhosova J."/>
            <person name="Dluhos P."/>
            <person name="Patkova L."/>
            <person name="Nedelnik J."/>
            <person name="Repkova J."/>
        </authorList>
    </citation>
    <scope>NUCLEOTIDE SEQUENCE [LARGE SCALE GENOMIC DNA]</scope>
    <source>
        <strain evidence="2">cv. Tatra</strain>
        <tissue evidence="1">Young leaves</tissue>
    </source>
</reference>
<sequence length="146" mass="16233">MAMIVFKIESWTSLNPTKSACKVRIASLINRYSGHLPSPVTGPESLTFDLNGGGPYVSSSDGRIFKYVDPNEGFIEYASTSPNRNKTICDGIADFSAAQVIKHRFFYNNVAKESCSAISEYVLHQQKKHLSLHCQAPHHSLLHLIH</sequence>
<dbReference type="PANTHER" id="PTHR10426:SF109">
    <property type="entry name" value="STRICTOSIDINE SYNTHASE TRANSCRIPTION FACTOR WD40-LIKE FAMILY-RELATED"/>
    <property type="match status" value="1"/>
</dbReference>
<dbReference type="GO" id="GO:0016787">
    <property type="term" value="F:hydrolase activity"/>
    <property type="evidence" value="ECO:0007669"/>
    <property type="project" value="TreeGrafter"/>
</dbReference>
<gene>
    <name evidence="1" type="ORF">L195_g029466</name>
</gene>
<dbReference type="EMBL" id="ASHM01026224">
    <property type="protein sequence ID" value="PNX73564.1"/>
    <property type="molecule type" value="Genomic_DNA"/>
</dbReference>